<evidence type="ECO:0000313" key="1">
    <source>
        <dbReference type="EMBL" id="RMX58179.1"/>
    </source>
</evidence>
<comment type="caution">
    <text evidence="1">The sequence shown here is derived from an EMBL/GenBank/DDBJ whole genome shotgun (WGS) entry which is preliminary data.</text>
</comment>
<protein>
    <submittedName>
        <fullName evidence="1">Uncharacterized protein</fullName>
    </submittedName>
</protein>
<organism evidence="1 2">
    <name type="scientific">Pocillopora damicornis</name>
    <name type="common">Cauliflower coral</name>
    <name type="synonym">Millepora damicornis</name>
    <dbReference type="NCBI Taxonomy" id="46731"/>
    <lineage>
        <taxon>Eukaryota</taxon>
        <taxon>Metazoa</taxon>
        <taxon>Cnidaria</taxon>
        <taxon>Anthozoa</taxon>
        <taxon>Hexacorallia</taxon>
        <taxon>Scleractinia</taxon>
        <taxon>Astrocoeniina</taxon>
        <taxon>Pocilloporidae</taxon>
        <taxon>Pocillopora</taxon>
    </lineage>
</organism>
<dbReference type="Proteomes" id="UP000275408">
    <property type="component" value="Unassembled WGS sequence"/>
</dbReference>
<dbReference type="AlphaFoldDB" id="A0A3M6UX58"/>
<dbReference type="EMBL" id="RCHS01000537">
    <property type="protein sequence ID" value="RMX58179.1"/>
    <property type="molecule type" value="Genomic_DNA"/>
</dbReference>
<proteinExistence type="predicted"/>
<accession>A0A3M6UX58</accession>
<gene>
    <name evidence="1" type="ORF">pdam_00000183</name>
</gene>
<sequence>MSITVRLISLSVQKYKTGFKDEFRKTNTPAMFQMIALQFDIPSINAKVKFTIHEDMINERTRFKVTICLYLSLNSKAKSLSVLIRVIVLIDCPHNTALVM</sequence>
<name>A0A3M6UX58_POCDA</name>
<evidence type="ECO:0000313" key="2">
    <source>
        <dbReference type="Proteomes" id="UP000275408"/>
    </source>
</evidence>
<reference evidence="1 2" key="1">
    <citation type="journal article" date="2018" name="Sci. Rep.">
        <title>Comparative analysis of the Pocillopora damicornis genome highlights role of immune system in coral evolution.</title>
        <authorList>
            <person name="Cunning R."/>
            <person name="Bay R.A."/>
            <person name="Gillette P."/>
            <person name="Baker A.C."/>
            <person name="Traylor-Knowles N."/>
        </authorList>
    </citation>
    <scope>NUCLEOTIDE SEQUENCE [LARGE SCALE GENOMIC DNA]</scope>
    <source>
        <strain evidence="1">RSMAS</strain>
        <tissue evidence="1">Whole animal</tissue>
    </source>
</reference>
<keyword evidence="2" id="KW-1185">Reference proteome</keyword>